<dbReference type="Gene3D" id="3.30.460.10">
    <property type="entry name" value="Beta Polymerase, domain 2"/>
    <property type="match status" value="1"/>
</dbReference>
<proteinExistence type="predicted"/>
<dbReference type="PANTHER" id="PTHR41773:SF1">
    <property type="entry name" value="RELA_SPOT DOMAIN-CONTAINING PROTEIN"/>
    <property type="match status" value="1"/>
</dbReference>
<gene>
    <name evidence="2" type="ORF">JOF33_000985</name>
</gene>
<organism evidence="2 3">
    <name type="scientific">Corynebacterium freneyi</name>
    <dbReference type="NCBI Taxonomy" id="134034"/>
    <lineage>
        <taxon>Bacteria</taxon>
        <taxon>Bacillati</taxon>
        <taxon>Actinomycetota</taxon>
        <taxon>Actinomycetes</taxon>
        <taxon>Mycobacteriales</taxon>
        <taxon>Corynebacteriaceae</taxon>
        <taxon>Corynebacterium</taxon>
    </lineage>
</organism>
<evidence type="ECO:0000259" key="1">
    <source>
        <dbReference type="SMART" id="SM00954"/>
    </source>
</evidence>
<comment type="caution">
    <text evidence="2">The sequence shown here is derived from an EMBL/GenBank/DDBJ whole genome shotgun (WGS) entry which is preliminary data.</text>
</comment>
<feature type="domain" description="RelA/SpoT" evidence="1">
    <location>
        <begin position="61"/>
        <end position="190"/>
    </location>
</feature>
<reference evidence="2 3" key="1">
    <citation type="submission" date="2021-03" db="EMBL/GenBank/DDBJ databases">
        <title>Sequencing the genomes of 1000 actinobacteria strains.</title>
        <authorList>
            <person name="Klenk H.-P."/>
        </authorList>
    </citation>
    <scope>NUCLEOTIDE SEQUENCE [LARGE SCALE GENOMIC DNA]</scope>
    <source>
        <strain evidence="2 3">DSM 44506</strain>
    </source>
</reference>
<dbReference type="EMBL" id="JAGINY010000001">
    <property type="protein sequence ID" value="MBP2332286.1"/>
    <property type="molecule type" value="Genomic_DNA"/>
</dbReference>
<dbReference type="InterPro" id="IPR043519">
    <property type="entry name" value="NT_sf"/>
</dbReference>
<dbReference type="Gene3D" id="1.10.287.860">
    <property type="entry name" value="Nucleotidyltransferase"/>
    <property type="match status" value="1"/>
</dbReference>
<dbReference type="PANTHER" id="PTHR41773">
    <property type="entry name" value="GTP PYROPHOSPHATASE-RELATED"/>
    <property type="match status" value="1"/>
</dbReference>
<dbReference type="SUPFAM" id="SSF81301">
    <property type="entry name" value="Nucleotidyltransferase"/>
    <property type="match status" value="1"/>
</dbReference>
<evidence type="ECO:0000313" key="2">
    <source>
        <dbReference type="EMBL" id="MBP2332286.1"/>
    </source>
</evidence>
<protein>
    <submittedName>
        <fullName evidence="2">PpGpp synthetase/RelA/SpoT-type nucleotidyltransferase</fullName>
    </submittedName>
</protein>
<sequence length="361" mass="39437">MSTSKPKSKPKAKSKGNTRLRELHARYDEWTAAHPRAQDDFEAAIGELLSDAGLAFDNVTARVKTWRSLRLKALRRTDGGDFAYPDPWNDIHDLVGVRVTTYHSNEIPSVLAVLGDSLEVLRTIDKTAETRISGQFGYGSHHLVCRVGDNAPPGLAPYHGQQFEVQVRTVLQHAWAEFEHDIRYKSPDGVVDPRIDRAFALAAGLIELADQQFDQVAAILDEEHGEGAATADGEADDDRAAADAVEFGAETLPGLLTLLLPTVPRSKSEHYAWLEELLDANGVTTVGDLRELVAPERVAAVEAALNYRFQPGHVRIIDDLLLAAFGSDHVARTGKSGAHPAQRPARLRSRLGQMRKAGVVG</sequence>
<dbReference type="Proteomes" id="UP001519305">
    <property type="component" value="Unassembled WGS sequence"/>
</dbReference>
<keyword evidence="3" id="KW-1185">Reference proteome</keyword>
<dbReference type="RefSeq" id="WP_209652640.1">
    <property type="nucleotide sequence ID" value="NZ_CP047357.1"/>
</dbReference>
<dbReference type="Pfam" id="PF04607">
    <property type="entry name" value="RelA_SpoT"/>
    <property type="match status" value="1"/>
</dbReference>
<dbReference type="InterPro" id="IPR007685">
    <property type="entry name" value="RelA_SpoT"/>
</dbReference>
<dbReference type="SMART" id="SM00954">
    <property type="entry name" value="RelA_SpoT"/>
    <property type="match status" value="1"/>
</dbReference>
<accession>A0ABS4U6J1</accession>
<name>A0ABS4U6J1_9CORY</name>
<evidence type="ECO:0000313" key="3">
    <source>
        <dbReference type="Proteomes" id="UP001519305"/>
    </source>
</evidence>
<dbReference type="CDD" id="cd05399">
    <property type="entry name" value="NT_Rel-Spo_like"/>
    <property type="match status" value="1"/>
</dbReference>